<evidence type="ECO:0000256" key="1">
    <source>
        <dbReference type="SAM" id="MobiDB-lite"/>
    </source>
</evidence>
<dbReference type="AlphaFoldDB" id="A0A8X6R5K8"/>
<dbReference type="Proteomes" id="UP000887159">
    <property type="component" value="Unassembled WGS sequence"/>
</dbReference>
<evidence type="ECO:0000313" key="2">
    <source>
        <dbReference type="EMBL" id="GFX88826.1"/>
    </source>
</evidence>
<gene>
    <name evidence="2" type="ORF">TNCV_2575331</name>
</gene>
<keyword evidence="3" id="KW-1185">Reference proteome</keyword>
<dbReference type="EMBL" id="BMAU01021062">
    <property type="protein sequence ID" value="GFX88826.1"/>
    <property type="molecule type" value="Genomic_DNA"/>
</dbReference>
<protein>
    <submittedName>
        <fullName evidence="2">Uncharacterized protein</fullName>
    </submittedName>
</protein>
<name>A0A8X6R5K8_TRICX</name>
<organism evidence="2 3">
    <name type="scientific">Trichonephila clavipes</name>
    <name type="common">Golden silk orbweaver</name>
    <name type="synonym">Nephila clavipes</name>
    <dbReference type="NCBI Taxonomy" id="2585209"/>
    <lineage>
        <taxon>Eukaryota</taxon>
        <taxon>Metazoa</taxon>
        <taxon>Ecdysozoa</taxon>
        <taxon>Arthropoda</taxon>
        <taxon>Chelicerata</taxon>
        <taxon>Arachnida</taxon>
        <taxon>Araneae</taxon>
        <taxon>Araneomorphae</taxon>
        <taxon>Entelegynae</taxon>
        <taxon>Araneoidea</taxon>
        <taxon>Nephilidae</taxon>
        <taxon>Trichonephila</taxon>
    </lineage>
</organism>
<reference evidence="2" key="1">
    <citation type="submission" date="2020-08" db="EMBL/GenBank/DDBJ databases">
        <title>Multicomponent nature underlies the extraordinary mechanical properties of spider dragline silk.</title>
        <authorList>
            <person name="Kono N."/>
            <person name="Nakamura H."/>
            <person name="Mori M."/>
            <person name="Yoshida Y."/>
            <person name="Ohtoshi R."/>
            <person name="Malay A.D."/>
            <person name="Moran D.A.P."/>
            <person name="Tomita M."/>
            <person name="Numata K."/>
            <person name="Arakawa K."/>
        </authorList>
    </citation>
    <scope>NUCLEOTIDE SEQUENCE</scope>
</reference>
<accession>A0A8X6R5K8</accession>
<comment type="caution">
    <text evidence="2">The sequence shown here is derived from an EMBL/GenBank/DDBJ whole genome shotgun (WGS) entry which is preliminary data.</text>
</comment>
<sequence length="101" mass="11420">MLWKSHKLRNGLTDSKVTAWTSKESDQRSGRSQTSRNAAVVGKRENIIKKDCRLTAREIAEQVENSTGSARVILCDNLSMRRGAAKFVLKFLSVEQKLVER</sequence>
<feature type="region of interest" description="Disordered" evidence="1">
    <location>
        <begin position="19"/>
        <end position="39"/>
    </location>
</feature>
<proteinExistence type="predicted"/>
<evidence type="ECO:0000313" key="3">
    <source>
        <dbReference type="Proteomes" id="UP000887159"/>
    </source>
</evidence>